<keyword evidence="8 9" id="KW-0472">Membrane</keyword>
<evidence type="ECO:0000313" key="13">
    <source>
        <dbReference type="Proteomes" id="UP000555552"/>
    </source>
</evidence>
<feature type="transmembrane region" description="Helical" evidence="9">
    <location>
        <begin position="170"/>
        <end position="190"/>
    </location>
</feature>
<dbReference type="Gene3D" id="1.10.3720.10">
    <property type="entry name" value="MetI-like"/>
    <property type="match status" value="1"/>
</dbReference>
<feature type="region of interest" description="Disordered" evidence="10">
    <location>
        <begin position="1"/>
        <end position="34"/>
    </location>
</feature>
<accession>A0A849BS78</accession>
<evidence type="ECO:0000256" key="9">
    <source>
        <dbReference type="RuleBase" id="RU363032"/>
    </source>
</evidence>
<dbReference type="RefSeq" id="WP_171202233.1">
    <property type="nucleotide sequence ID" value="NZ_BAAANP010000007.1"/>
</dbReference>
<evidence type="ECO:0000256" key="5">
    <source>
        <dbReference type="ARBA" id="ARBA00022597"/>
    </source>
</evidence>
<evidence type="ECO:0000256" key="6">
    <source>
        <dbReference type="ARBA" id="ARBA00022692"/>
    </source>
</evidence>
<keyword evidence="13" id="KW-1185">Reference proteome</keyword>
<dbReference type="Proteomes" id="UP000555552">
    <property type="component" value="Unassembled WGS sequence"/>
</dbReference>
<name>A0A849BS78_9ACTN</name>
<dbReference type="GO" id="GO:0055085">
    <property type="term" value="P:transmembrane transport"/>
    <property type="evidence" value="ECO:0007669"/>
    <property type="project" value="InterPro"/>
</dbReference>
<feature type="transmembrane region" description="Helical" evidence="9">
    <location>
        <begin position="219"/>
        <end position="240"/>
    </location>
</feature>
<organism evidence="12 13">
    <name type="scientific">Pseudokineococcus marinus</name>
    <dbReference type="NCBI Taxonomy" id="351215"/>
    <lineage>
        <taxon>Bacteria</taxon>
        <taxon>Bacillati</taxon>
        <taxon>Actinomycetota</taxon>
        <taxon>Actinomycetes</taxon>
        <taxon>Kineosporiales</taxon>
        <taxon>Kineosporiaceae</taxon>
        <taxon>Pseudokineococcus</taxon>
    </lineage>
</organism>
<dbReference type="AlphaFoldDB" id="A0A849BS78"/>
<keyword evidence="7 9" id="KW-1133">Transmembrane helix</keyword>
<keyword evidence="4" id="KW-1003">Cell membrane</keyword>
<dbReference type="EMBL" id="JABEMA010000038">
    <property type="protein sequence ID" value="NNH22386.1"/>
    <property type="molecule type" value="Genomic_DNA"/>
</dbReference>
<dbReference type="CDD" id="cd06261">
    <property type="entry name" value="TM_PBP2"/>
    <property type="match status" value="1"/>
</dbReference>
<dbReference type="PANTHER" id="PTHR32243:SF50">
    <property type="entry name" value="MALTOSE_MALTODEXTRIN TRANSPORT SYSTEM PERMEASE PROTEIN MALG"/>
    <property type="match status" value="1"/>
</dbReference>
<dbReference type="SUPFAM" id="SSF161098">
    <property type="entry name" value="MetI-like"/>
    <property type="match status" value="1"/>
</dbReference>
<proteinExistence type="inferred from homology"/>
<dbReference type="PROSITE" id="PS50928">
    <property type="entry name" value="ABC_TM1"/>
    <property type="match status" value="1"/>
</dbReference>
<dbReference type="InterPro" id="IPR000515">
    <property type="entry name" value="MetI-like"/>
</dbReference>
<comment type="subcellular location">
    <subcellularLocation>
        <location evidence="1 9">Cell membrane</location>
        <topology evidence="1 9">Multi-pass membrane protein</topology>
    </subcellularLocation>
</comment>
<evidence type="ECO:0000259" key="11">
    <source>
        <dbReference type="PROSITE" id="PS50928"/>
    </source>
</evidence>
<evidence type="ECO:0000313" key="12">
    <source>
        <dbReference type="EMBL" id="NNH22386.1"/>
    </source>
</evidence>
<keyword evidence="3 9" id="KW-0813">Transport</keyword>
<protein>
    <submittedName>
        <fullName evidence="12">Carbohydrate ABC transporter permease</fullName>
    </submittedName>
</protein>
<reference evidence="12 13" key="1">
    <citation type="submission" date="2020-05" db="EMBL/GenBank/DDBJ databases">
        <title>MicrobeNet Type strains.</title>
        <authorList>
            <person name="Nicholson A.C."/>
        </authorList>
    </citation>
    <scope>NUCLEOTIDE SEQUENCE [LARGE SCALE GENOMIC DNA]</scope>
    <source>
        <strain evidence="12 13">JCM 14547</strain>
    </source>
</reference>
<comment type="similarity">
    <text evidence="2">Belongs to the binding-protein-dependent transport system permease family. MalFG subfamily.</text>
</comment>
<dbReference type="Pfam" id="PF00528">
    <property type="entry name" value="BPD_transp_1"/>
    <property type="match status" value="1"/>
</dbReference>
<evidence type="ECO:0000256" key="2">
    <source>
        <dbReference type="ARBA" id="ARBA00009047"/>
    </source>
</evidence>
<feature type="transmembrane region" description="Helical" evidence="9">
    <location>
        <begin position="102"/>
        <end position="126"/>
    </location>
</feature>
<evidence type="ECO:0000256" key="8">
    <source>
        <dbReference type="ARBA" id="ARBA00023136"/>
    </source>
</evidence>
<feature type="transmembrane region" description="Helical" evidence="9">
    <location>
        <begin position="133"/>
        <end position="150"/>
    </location>
</feature>
<keyword evidence="5" id="KW-0762">Sugar transport</keyword>
<dbReference type="InterPro" id="IPR035906">
    <property type="entry name" value="MetI-like_sf"/>
</dbReference>
<feature type="transmembrane region" description="Helical" evidence="9">
    <location>
        <begin position="40"/>
        <end position="62"/>
    </location>
</feature>
<dbReference type="PANTHER" id="PTHR32243">
    <property type="entry name" value="MALTOSE TRANSPORT SYSTEM PERMEASE-RELATED"/>
    <property type="match status" value="1"/>
</dbReference>
<dbReference type="GO" id="GO:0005886">
    <property type="term" value="C:plasma membrane"/>
    <property type="evidence" value="ECO:0007669"/>
    <property type="project" value="UniProtKB-SubCell"/>
</dbReference>
<dbReference type="InterPro" id="IPR050901">
    <property type="entry name" value="BP-dep_ABC_trans_perm"/>
</dbReference>
<feature type="domain" description="ABC transmembrane type-1" evidence="11">
    <location>
        <begin position="103"/>
        <end position="293"/>
    </location>
</feature>
<evidence type="ECO:0000256" key="3">
    <source>
        <dbReference type="ARBA" id="ARBA00022448"/>
    </source>
</evidence>
<evidence type="ECO:0000256" key="10">
    <source>
        <dbReference type="SAM" id="MobiDB-lite"/>
    </source>
</evidence>
<gene>
    <name evidence="12" type="ORF">HLB09_04640</name>
</gene>
<comment type="caution">
    <text evidence="12">The sequence shown here is derived from an EMBL/GenBank/DDBJ whole genome shotgun (WGS) entry which is preliminary data.</text>
</comment>
<evidence type="ECO:0000256" key="7">
    <source>
        <dbReference type="ARBA" id="ARBA00022989"/>
    </source>
</evidence>
<evidence type="ECO:0000256" key="1">
    <source>
        <dbReference type="ARBA" id="ARBA00004651"/>
    </source>
</evidence>
<sequence>MSDQSTVDPEAVERPTTTRGADAGRGEMYRRPRGPRTSRIGGLVAGVVLAVVCVVMLSPVLWTAFSVIKPTSVAFLNPPTFTFTPTFDAFVNLWQTTNFYQYLINTALVAVISTAIALVIGLPAAYALSRSPSWVSVALLVAALVFRALPRTAVVLPMYEIARTLGIYDTRIALALALVAINQPFSIWLLRNFFAAIPREIDEAAMIDGCTRLSLLRRVIIPLMGPGIITAALFMFLFAFQEYLTAVVLTDVNSATVPVFIATQLGQTLPLLQQAGAASLLLTAPVFVFAFIAQRYLIAGLNAGSVKG</sequence>
<keyword evidence="6 9" id="KW-0812">Transmembrane</keyword>
<evidence type="ECO:0000256" key="4">
    <source>
        <dbReference type="ARBA" id="ARBA00022475"/>
    </source>
</evidence>
<feature type="transmembrane region" description="Helical" evidence="9">
    <location>
        <begin position="275"/>
        <end position="298"/>
    </location>
</feature>